<feature type="transmembrane region" description="Helical" evidence="7">
    <location>
        <begin position="146"/>
        <end position="169"/>
    </location>
</feature>
<evidence type="ECO:0000313" key="10">
    <source>
        <dbReference type="Proteomes" id="UP000199071"/>
    </source>
</evidence>
<evidence type="ECO:0000259" key="8">
    <source>
        <dbReference type="Pfam" id="PF04290"/>
    </source>
</evidence>
<comment type="similarity">
    <text evidence="7">Belongs to the TRAP transporter small permease family.</text>
</comment>
<gene>
    <name evidence="9" type="ORF">SAMN02982931_01074</name>
</gene>
<comment type="subcellular location">
    <subcellularLocation>
        <location evidence="7">Cell inner membrane</location>
        <topology evidence="7">Multi-pass membrane protein</topology>
    </subcellularLocation>
    <subcellularLocation>
        <location evidence="1">Cell membrane</location>
        <topology evidence="1">Multi-pass membrane protein</topology>
    </subcellularLocation>
</comment>
<evidence type="ECO:0000256" key="1">
    <source>
        <dbReference type="ARBA" id="ARBA00004651"/>
    </source>
</evidence>
<evidence type="ECO:0000256" key="6">
    <source>
        <dbReference type="ARBA" id="ARBA00023136"/>
    </source>
</evidence>
<keyword evidence="6 7" id="KW-0472">Membrane</keyword>
<keyword evidence="5 7" id="KW-1133">Transmembrane helix</keyword>
<keyword evidence="7" id="KW-0997">Cell inner membrane</keyword>
<dbReference type="Pfam" id="PF04290">
    <property type="entry name" value="DctQ"/>
    <property type="match status" value="1"/>
</dbReference>
<reference evidence="9 10" key="1">
    <citation type="submission" date="2016-10" db="EMBL/GenBank/DDBJ databases">
        <authorList>
            <person name="de Groot N.N."/>
        </authorList>
    </citation>
    <scope>NUCLEOTIDE SEQUENCE [LARGE SCALE GENOMIC DNA]</scope>
    <source>
        <strain evidence="9 10">ATCC 35022</strain>
    </source>
</reference>
<dbReference type="AlphaFoldDB" id="A0A1G6B0B9"/>
<dbReference type="InterPro" id="IPR055348">
    <property type="entry name" value="DctQ"/>
</dbReference>
<proteinExistence type="inferred from homology"/>
<keyword evidence="2 7" id="KW-0813">Transport</keyword>
<evidence type="ECO:0000256" key="2">
    <source>
        <dbReference type="ARBA" id="ARBA00022448"/>
    </source>
</evidence>
<name>A0A1G6B0B9_9HYPH</name>
<feature type="domain" description="Tripartite ATP-independent periplasmic transporters DctQ component" evidence="8">
    <location>
        <begin position="43"/>
        <end position="173"/>
    </location>
</feature>
<keyword evidence="3" id="KW-1003">Cell membrane</keyword>
<comment type="function">
    <text evidence="7">Part of the tripartite ATP-independent periplasmic (TRAP) transport system.</text>
</comment>
<sequence>MNSAAGSSTDGAGRPRPNRYVQLVRAAIRYWALAGGLIVVGLVLLTAGSAISNLIWNRPIPGDYELTKHFIAIAIFTFLPYCQLTGANVTVDIFTEGMGLRARSAMLAFASVFAIVFALVLLRQMSLGFEDYLRYPETTATLGLPLWTAFPPMLVSLLLLLAAAVITAIEGWRGFRGGRPGDAAPVAD</sequence>
<dbReference type="EMBL" id="FMXQ01000002">
    <property type="protein sequence ID" value="SDB14121.1"/>
    <property type="molecule type" value="Genomic_DNA"/>
</dbReference>
<comment type="subunit">
    <text evidence="7">The complex comprises the extracytoplasmic solute receptor protein and the two transmembrane proteins.</text>
</comment>
<feature type="transmembrane region" description="Helical" evidence="7">
    <location>
        <begin position="30"/>
        <end position="51"/>
    </location>
</feature>
<accession>A0A1G6B0B9</accession>
<dbReference type="GO" id="GO:0022857">
    <property type="term" value="F:transmembrane transporter activity"/>
    <property type="evidence" value="ECO:0007669"/>
    <property type="project" value="UniProtKB-UniRule"/>
</dbReference>
<dbReference type="OrthoDB" id="6183232at2"/>
<keyword evidence="10" id="KW-1185">Reference proteome</keyword>
<keyword evidence="4 7" id="KW-0812">Transmembrane</keyword>
<dbReference type="GO" id="GO:0005886">
    <property type="term" value="C:plasma membrane"/>
    <property type="evidence" value="ECO:0007669"/>
    <property type="project" value="UniProtKB-SubCell"/>
</dbReference>
<evidence type="ECO:0000256" key="5">
    <source>
        <dbReference type="ARBA" id="ARBA00022989"/>
    </source>
</evidence>
<dbReference type="RefSeq" id="WP_090875269.1">
    <property type="nucleotide sequence ID" value="NZ_FMXQ01000002.1"/>
</dbReference>
<dbReference type="Proteomes" id="UP000199071">
    <property type="component" value="Unassembled WGS sequence"/>
</dbReference>
<evidence type="ECO:0000256" key="3">
    <source>
        <dbReference type="ARBA" id="ARBA00022475"/>
    </source>
</evidence>
<feature type="transmembrane region" description="Helical" evidence="7">
    <location>
        <begin position="106"/>
        <end position="126"/>
    </location>
</feature>
<evidence type="ECO:0000256" key="4">
    <source>
        <dbReference type="ARBA" id="ARBA00022692"/>
    </source>
</evidence>
<evidence type="ECO:0000313" key="9">
    <source>
        <dbReference type="EMBL" id="SDB14121.1"/>
    </source>
</evidence>
<dbReference type="STRING" id="665467.SAMN02982931_01074"/>
<evidence type="ECO:0000256" key="7">
    <source>
        <dbReference type="RuleBase" id="RU369079"/>
    </source>
</evidence>
<protein>
    <recommendedName>
        <fullName evidence="7">TRAP transporter small permease protein</fullName>
    </recommendedName>
</protein>
<feature type="transmembrane region" description="Helical" evidence="7">
    <location>
        <begin position="71"/>
        <end position="94"/>
    </location>
</feature>
<organism evidence="9 10">
    <name type="scientific">Bauldia litoralis</name>
    <dbReference type="NCBI Taxonomy" id="665467"/>
    <lineage>
        <taxon>Bacteria</taxon>
        <taxon>Pseudomonadati</taxon>
        <taxon>Pseudomonadota</taxon>
        <taxon>Alphaproteobacteria</taxon>
        <taxon>Hyphomicrobiales</taxon>
        <taxon>Kaistiaceae</taxon>
        <taxon>Bauldia</taxon>
    </lineage>
</organism>